<evidence type="ECO:0000256" key="4">
    <source>
        <dbReference type="PROSITE-ProRule" id="PRU00146"/>
    </source>
</evidence>
<dbReference type="PROSITE" id="PS50016">
    <property type="entry name" value="ZF_PHD_2"/>
    <property type="match status" value="1"/>
</dbReference>
<dbReference type="HOGENOM" id="CLU_2175808_0_0_1"/>
<dbReference type="PANTHER" id="PTHR46510:SF1">
    <property type="entry name" value="BROMODOMAIN ADJACENT TO ZINC FINGER DOMAIN PROTEIN 1A"/>
    <property type="match status" value="1"/>
</dbReference>
<sequence length="110" mass="11604">MDSDRSSEDDDEAKCVSCGSGRSAPGNEILLCDGCDVSAYHLACLPVPLATVPEGDWYCPACVQQRGKKRPADAPQEPSPPSPPQGQCFVTSGCLLSQPHEGPFGIELDL</sequence>
<dbReference type="Gene3D" id="3.30.40.10">
    <property type="entry name" value="Zinc/RING finger domain, C3HC4 (zinc finger)"/>
    <property type="match status" value="1"/>
</dbReference>
<dbReference type="SMART" id="SM00249">
    <property type="entry name" value="PHD"/>
    <property type="match status" value="1"/>
</dbReference>
<accession>A0A0D3KV29</accession>
<evidence type="ECO:0000256" key="5">
    <source>
        <dbReference type="SAM" id="MobiDB-lite"/>
    </source>
</evidence>
<dbReference type="STRING" id="2903.R1G1C6"/>
<dbReference type="InterPro" id="IPR011011">
    <property type="entry name" value="Znf_FYVE_PHD"/>
</dbReference>
<dbReference type="GO" id="GO:0006355">
    <property type="term" value="P:regulation of DNA-templated transcription"/>
    <property type="evidence" value="ECO:0007669"/>
    <property type="project" value="TreeGrafter"/>
</dbReference>
<organism evidence="7 8">
    <name type="scientific">Emiliania huxleyi (strain CCMP1516)</name>
    <dbReference type="NCBI Taxonomy" id="280463"/>
    <lineage>
        <taxon>Eukaryota</taxon>
        <taxon>Haptista</taxon>
        <taxon>Haptophyta</taxon>
        <taxon>Prymnesiophyceae</taxon>
        <taxon>Isochrysidales</taxon>
        <taxon>Noelaerhabdaceae</taxon>
        <taxon>Emiliania</taxon>
    </lineage>
</organism>
<dbReference type="InterPro" id="IPR019786">
    <property type="entry name" value="Zinc_finger_PHD-type_CS"/>
</dbReference>
<dbReference type="SUPFAM" id="SSF57903">
    <property type="entry name" value="FYVE/PHD zinc finger"/>
    <property type="match status" value="1"/>
</dbReference>
<evidence type="ECO:0000256" key="1">
    <source>
        <dbReference type="ARBA" id="ARBA00022723"/>
    </source>
</evidence>
<dbReference type="InterPro" id="IPR019787">
    <property type="entry name" value="Znf_PHD-finger"/>
</dbReference>
<reference evidence="7" key="2">
    <citation type="submission" date="2024-10" db="UniProtKB">
        <authorList>
            <consortium name="EnsemblProtists"/>
        </authorList>
    </citation>
    <scope>IDENTIFICATION</scope>
</reference>
<dbReference type="GO" id="GO:0031445">
    <property type="term" value="P:regulation of heterochromatin formation"/>
    <property type="evidence" value="ECO:0007669"/>
    <property type="project" value="TreeGrafter"/>
</dbReference>
<protein>
    <recommendedName>
        <fullName evidence="6">PHD-type domain-containing protein</fullName>
    </recommendedName>
</protein>
<evidence type="ECO:0000256" key="2">
    <source>
        <dbReference type="ARBA" id="ARBA00022771"/>
    </source>
</evidence>
<evidence type="ECO:0000313" key="8">
    <source>
        <dbReference type="Proteomes" id="UP000013827"/>
    </source>
</evidence>
<dbReference type="GO" id="GO:0006338">
    <property type="term" value="P:chromatin remodeling"/>
    <property type="evidence" value="ECO:0007669"/>
    <property type="project" value="InterPro"/>
</dbReference>
<dbReference type="PROSITE" id="PS01359">
    <property type="entry name" value="ZF_PHD_1"/>
    <property type="match status" value="1"/>
</dbReference>
<keyword evidence="8" id="KW-1185">Reference proteome</keyword>
<feature type="region of interest" description="Disordered" evidence="5">
    <location>
        <begin position="1"/>
        <end position="25"/>
    </location>
</feature>
<keyword evidence="2 4" id="KW-0863">Zinc-finger</keyword>
<evidence type="ECO:0000313" key="7">
    <source>
        <dbReference type="EnsemblProtists" id="EOD39614"/>
    </source>
</evidence>
<dbReference type="InterPro" id="IPR013083">
    <property type="entry name" value="Znf_RING/FYVE/PHD"/>
</dbReference>
<dbReference type="GO" id="GO:0008270">
    <property type="term" value="F:zinc ion binding"/>
    <property type="evidence" value="ECO:0007669"/>
    <property type="project" value="UniProtKB-KW"/>
</dbReference>
<feature type="domain" description="PHD-type" evidence="6">
    <location>
        <begin position="12"/>
        <end position="65"/>
    </location>
</feature>
<dbReference type="Proteomes" id="UP000013827">
    <property type="component" value="Unassembled WGS sequence"/>
</dbReference>
<evidence type="ECO:0000259" key="6">
    <source>
        <dbReference type="PROSITE" id="PS50016"/>
    </source>
</evidence>
<dbReference type="KEGG" id="ehx:EMIHUDRAFT_200162"/>
<dbReference type="GO" id="GO:0045740">
    <property type="term" value="P:positive regulation of DNA replication"/>
    <property type="evidence" value="ECO:0007669"/>
    <property type="project" value="TreeGrafter"/>
</dbReference>
<name>A0A0D3KV29_EMIH1</name>
<reference evidence="8" key="1">
    <citation type="journal article" date="2013" name="Nature">
        <title>Pan genome of the phytoplankton Emiliania underpins its global distribution.</title>
        <authorList>
            <person name="Read B.A."/>
            <person name="Kegel J."/>
            <person name="Klute M.J."/>
            <person name="Kuo A."/>
            <person name="Lefebvre S.C."/>
            <person name="Maumus F."/>
            <person name="Mayer C."/>
            <person name="Miller J."/>
            <person name="Monier A."/>
            <person name="Salamov A."/>
            <person name="Young J."/>
            <person name="Aguilar M."/>
            <person name="Claverie J.M."/>
            <person name="Frickenhaus S."/>
            <person name="Gonzalez K."/>
            <person name="Herman E.K."/>
            <person name="Lin Y.C."/>
            <person name="Napier J."/>
            <person name="Ogata H."/>
            <person name="Sarno A.F."/>
            <person name="Shmutz J."/>
            <person name="Schroeder D."/>
            <person name="de Vargas C."/>
            <person name="Verret F."/>
            <person name="von Dassow P."/>
            <person name="Valentin K."/>
            <person name="Van de Peer Y."/>
            <person name="Wheeler G."/>
            <person name="Dacks J.B."/>
            <person name="Delwiche C.F."/>
            <person name="Dyhrman S.T."/>
            <person name="Glockner G."/>
            <person name="John U."/>
            <person name="Richards T."/>
            <person name="Worden A.Z."/>
            <person name="Zhang X."/>
            <person name="Grigoriev I.V."/>
            <person name="Allen A.E."/>
            <person name="Bidle K."/>
            <person name="Borodovsky M."/>
            <person name="Bowler C."/>
            <person name="Brownlee C."/>
            <person name="Cock J.M."/>
            <person name="Elias M."/>
            <person name="Gladyshev V.N."/>
            <person name="Groth M."/>
            <person name="Guda C."/>
            <person name="Hadaegh A."/>
            <person name="Iglesias-Rodriguez M.D."/>
            <person name="Jenkins J."/>
            <person name="Jones B.M."/>
            <person name="Lawson T."/>
            <person name="Leese F."/>
            <person name="Lindquist E."/>
            <person name="Lobanov A."/>
            <person name="Lomsadze A."/>
            <person name="Malik S.B."/>
            <person name="Marsh M.E."/>
            <person name="Mackinder L."/>
            <person name="Mock T."/>
            <person name="Mueller-Roeber B."/>
            <person name="Pagarete A."/>
            <person name="Parker M."/>
            <person name="Probert I."/>
            <person name="Quesneville H."/>
            <person name="Raines C."/>
            <person name="Rensing S.A."/>
            <person name="Riano-Pachon D.M."/>
            <person name="Richier S."/>
            <person name="Rokitta S."/>
            <person name="Shiraiwa Y."/>
            <person name="Soanes D.M."/>
            <person name="van der Giezen M."/>
            <person name="Wahlund T.M."/>
            <person name="Williams B."/>
            <person name="Wilson W."/>
            <person name="Wolfe G."/>
            <person name="Wurch L.L."/>
        </authorList>
    </citation>
    <scope>NUCLEOTIDE SEQUENCE</scope>
</reference>
<dbReference type="GeneID" id="17284885"/>
<dbReference type="PaxDb" id="2903-EOD39614"/>
<dbReference type="PANTHER" id="PTHR46510">
    <property type="entry name" value="BROMODOMAIN ADJACENT TO ZINC FINGER DOMAIN PROTEIN 1A"/>
    <property type="match status" value="1"/>
</dbReference>
<dbReference type="GO" id="GO:0008623">
    <property type="term" value="C:CHRAC"/>
    <property type="evidence" value="ECO:0007669"/>
    <property type="project" value="TreeGrafter"/>
</dbReference>
<keyword evidence="1" id="KW-0479">Metal-binding</keyword>
<proteinExistence type="predicted"/>
<keyword evidence="3" id="KW-0862">Zinc</keyword>
<dbReference type="GO" id="GO:0000228">
    <property type="term" value="C:nuclear chromosome"/>
    <property type="evidence" value="ECO:0007669"/>
    <property type="project" value="TreeGrafter"/>
</dbReference>
<dbReference type="InterPro" id="IPR001965">
    <property type="entry name" value="Znf_PHD"/>
</dbReference>
<dbReference type="GO" id="GO:0003677">
    <property type="term" value="F:DNA binding"/>
    <property type="evidence" value="ECO:0007669"/>
    <property type="project" value="TreeGrafter"/>
</dbReference>
<dbReference type="InterPro" id="IPR047171">
    <property type="entry name" value="BAZ1A"/>
</dbReference>
<dbReference type="RefSeq" id="XP_005792043.1">
    <property type="nucleotide sequence ID" value="XM_005791986.1"/>
</dbReference>
<dbReference type="EnsemblProtists" id="EOD39614">
    <property type="protein sequence ID" value="EOD39614"/>
    <property type="gene ID" value="EMIHUDRAFT_200162"/>
</dbReference>
<evidence type="ECO:0000256" key="3">
    <source>
        <dbReference type="ARBA" id="ARBA00022833"/>
    </source>
</evidence>
<dbReference type="AlphaFoldDB" id="A0A0D3KV29"/>
<dbReference type="Pfam" id="PF00628">
    <property type="entry name" value="PHD"/>
    <property type="match status" value="1"/>
</dbReference>